<dbReference type="OrthoDB" id="123307at2"/>
<sequence length="190" mass="20519">MRFHYVGGRLCLDFVGTLRYRTSAREDLLSDPQRLSDWAIGAALVDAAIEVTDDELAAAIALREASYRVVVARLGGGRPEAADVDLLNEHGSQPQLTPVLQPNGSVRRDGTAPQLLARLAADLLDLYAGPDFEKVKECSAAGCTRLYLDASRARNRHWCGMSTCGNRAKVQAFRARRHAGAAALEGSPSD</sequence>
<proteinExistence type="predicted"/>
<dbReference type="InterPro" id="IPR021005">
    <property type="entry name" value="Znf_CGNR"/>
</dbReference>
<organism evidence="2 3">
    <name type="scientific">Mycobacterium paraense</name>
    <dbReference type="NCBI Taxonomy" id="767916"/>
    <lineage>
        <taxon>Bacteria</taxon>
        <taxon>Bacillati</taxon>
        <taxon>Actinomycetota</taxon>
        <taxon>Actinomycetes</taxon>
        <taxon>Mycobacteriales</taxon>
        <taxon>Mycobacteriaceae</taxon>
        <taxon>Mycobacterium</taxon>
        <taxon>Mycobacterium simiae complex</taxon>
    </lineage>
</organism>
<evidence type="ECO:0000259" key="1">
    <source>
        <dbReference type="Pfam" id="PF11706"/>
    </source>
</evidence>
<dbReference type="SUPFAM" id="SSF160904">
    <property type="entry name" value="Jann2411-like"/>
    <property type="match status" value="1"/>
</dbReference>
<dbReference type="RefSeq" id="WP_085244295.1">
    <property type="nucleotide sequence ID" value="NZ_LQPN01000030.1"/>
</dbReference>
<evidence type="ECO:0000313" key="3">
    <source>
        <dbReference type="Proteomes" id="UP000193285"/>
    </source>
</evidence>
<gene>
    <name evidence="2" type="ORF">AWB90_06260</name>
</gene>
<dbReference type="Pfam" id="PF11706">
    <property type="entry name" value="zf-CGNR"/>
    <property type="match status" value="1"/>
</dbReference>
<protein>
    <recommendedName>
        <fullName evidence="1">Zinc finger CGNR domain-containing protein</fullName>
    </recommendedName>
</protein>
<dbReference type="InterPro" id="IPR010852">
    <property type="entry name" value="ABATE"/>
</dbReference>
<dbReference type="PANTHER" id="PTHR35525:SF3">
    <property type="entry name" value="BLL6575 PROTEIN"/>
    <property type="match status" value="1"/>
</dbReference>
<dbReference type="AlphaFoldDB" id="A0A1X2AHN9"/>
<dbReference type="Gene3D" id="1.10.3300.10">
    <property type="entry name" value="Jann2411-like domain"/>
    <property type="match status" value="1"/>
</dbReference>
<dbReference type="PANTHER" id="PTHR35525">
    <property type="entry name" value="BLL6575 PROTEIN"/>
    <property type="match status" value="1"/>
</dbReference>
<dbReference type="EMBL" id="LQPN01000030">
    <property type="protein sequence ID" value="ORW50850.1"/>
    <property type="molecule type" value="Genomic_DNA"/>
</dbReference>
<name>A0A1X2AHN9_9MYCO</name>
<reference evidence="2 3" key="1">
    <citation type="journal article" date="2015" name="Emerg. Microbes Infect.">
        <title>Characterization of 17 strains belonging to the Mycobacterium simiae complex and description of Mycobacterium paraense sp. nov.</title>
        <authorList>
            <person name="Fusco da Costa A.R."/>
            <person name="Fedrizzi T."/>
            <person name="Lopes M.L."/>
            <person name="Pecorari M."/>
            <person name="Oliveira da Costa W.L."/>
            <person name="Giacobazzi E."/>
            <person name="da Costa Bahia J.R."/>
            <person name="De Sanctis V."/>
            <person name="Batista Lima K.V."/>
            <person name="Bertorelli R."/>
            <person name="Grottola A."/>
            <person name="Fabio A."/>
            <person name="Mariottini A."/>
            <person name="Ferretti P."/>
            <person name="Di Leva F."/>
            <person name="Fregni Serpini G."/>
            <person name="Tagliazucchi S."/>
            <person name="Rumpianesi F."/>
            <person name="Jousson O."/>
            <person name="Segata N."/>
            <person name="Tortoli E."/>
        </authorList>
    </citation>
    <scope>NUCLEOTIDE SEQUENCE [LARGE SCALE GENOMIC DNA]</scope>
    <source>
        <strain evidence="2 3">IEC33</strain>
    </source>
</reference>
<dbReference type="InterPro" id="IPR023286">
    <property type="entry name" value="ABATE_dom_sf"/>
</dbReference>
<accession>A0A1X2AHN9</accession>
<feature type="domain" description="Zinc finger CGNR" evidence="1">
    <location>
        <begin position="135"/>
        <end position="177"/>
    </location>
</feature>
<dbReference type="Pfam" id="PF07336">
    <property type="entry name" value="ABATE"/>
    <property type="match status" value="1"/>
</dbReference>
<comment type="caution">
    <text evidence="2">The sequence shown here is derived from an EMBL/GenBank/DDBJ whole genome shotgun (WGS) entry which is preliminary data.</text>
</comment>
<dbReference type="STRING" id="767916.AWB91_18905"/>
<dbReference type="Proteomes" id="UP000193285">
    <property type="component" value="Unassembled WGS sequence"/>
</dbReference>
<evidence type="ECO:0000313" key="2">
    <source>
        <dbReference type="EMBL" id="ORW50850.1"/>
    </source>
</evidence>